<reference evidence="3" key="1">
    <citation type="journal article" date="2013" name="Genome Announc.">
        <title>Draft genome sequence of the basidiomycetous yeast-like fungus Pseudozyma hubeiensis SY62, which produces an abundant amount of the biosurfactant mannosylerythritol lipids.</title>
        <authorList>
            <person name="Konishi M."/>
            <person name="Hatada Y."/>
            <person name="Horiuchi J."/>
        </authorList>
    </citation>
    <scope>NUCLEOTIDE SEQUENCE [LARGE SCALE GENOMIC DNA]</scope>
    <source>
        <strain evidence="3">SY62</strain>
    </source>
</reference>
<dbReference type="GO" id="GO:0003700">
    <property type="term" value="F:DNA-binding transcription factor activity"/>
    <property type="evidence" value="ECO:0007669"/>
    <property type="project" value="InterPro"/>
</dbReference>
<dbReference type="RefSeq" id="XP_012186900.1">
    <property type="nucleotide sequence ID" value="XM_012331510.1"/>
</dbReference>
<dbReference type="OrthoDB" id="2552152at2759"/>
<accession>R9NXC3</accession>
<name>R9NXC3_PSEHS</name>
<sequence>MGRGRRPNLALEPTRALQTQRAFRQRKAQHLATLEHSVQLLEDENSHLRKLLNLAPRSPAATRVKQSSSPLDSSVAAVKAEEQEEERCASCARLRQENRRLQHAAAQWEARTLELAQTVKALQGVLANHGIPVPASMDGTMVEHRSKRMRSDPSETNGVHMTEQYFIPADHQSVAGPSRRNGGSSWHNTPSPSVLASTPPAAAAPAGGFSPRYSIHSPSAIDEYYRRSIPPPLPSAGTNGARHNGSGGGSRLPSHPMSPAPAARQHWSTGNSSASDSPAAMSRSHHPPPAHTNGWTHSPPVHIPAQPDQHTRSVMGARRLGEEYSSPGQSYDFAAAASPRMRIGGSPRERDSPRNGSYPAPSPAQAASKVQPCRPTASQGETKCCPPTNSGKSCIPQPKPPTPPETIDHRAASESWSGPPPLGVSFDMRTSTTTTAADATPAAAVAASTEQVKLDGLKEDECCFGLVKCDPEGRIII</sequence>
<dbReference type="Proteomes" id="UP000014071">
    <property type="component" value="Unassembled WGS sequence"/>
</dbReference>
<feature type="compositionally biased region" description="Low complexity" evidence="1">
    <location>
        <begin position="190"/>
        <end position="211"/>
    </location>
</feature>
<dbReference type="InterPro" id="IPR046347">
    <property type="entry name" value="bZIP_sf"/>
</dbReference>
<evidence type="ECO:0000256" key="1">
    <source>
        <dbReference type="SAM" id="MobiDB-lite"/>
    </source>
</evidence>
<feature type="compositionally biased region" description="Low complexity" evidence="1">
    <location>
        <begin position="357"/>
        <end position="368"/>
    </location>
</feature>
<organism evidence="2 3">
    <name type="scientific">Pseudozyma hubeiensis (strain SY62)</name>
    <name type="common">Yeast</name>
    <dbReference type="NCBI Taxonomy" id="1305764"/>
    <lineage>
        <taxon>Eukaryota</taxon>
        <taxon>Fungi</taxon>
        <taxon>Dikarya</taxon>
        <taxon>Basidiomycota</taxon>
        <taxon>Ustilaginomycotina</taxon>
        <taxon>Ustilaginomycetes</taxon>
        <taxon>Ustilaginales</taxon>
        <taxon>Ustilaginaceae</taxon>
        <taxon>Pseudozyma</taxon>
    </lineage>
</organism>
<dbReference type="HOGENOM" id="CLU_524936_0_0_1"/>
<feature type="region of interest" description="Disordered" evidence="1">
    <location>
        <begin position="172"/>
        <end position="212"/>
    </location>
</feature>
<feature type="region of interest" description="Disordered" evidence="1">
    <location>
        <begin position="225"/>
        <end position="425"/>
    </location>
</feature>
<dbReference type="AlphaFoldDB" id="R9NXC3"/>
<feature type="compositionally biased region" description="Polar residues" evidence="1">
    <location>
        <begin position="376"/>
        <end position="392"/>
    </location>
</feature>
<feature type="compositionally biased region" description="Polar residues" evidence="1">
    <location>
        <begin position="266"/>
        <end position="276"/>
    </location>
</feature>
<dbReference type="CDD" id="cd14688">
    <property type="entry name" value="bZIP_YAP"/>
    <property type="match status" value="1"/>
</dbReference>
<evidence type="ECO:0000313" key="3">
    <source>
        <dbReference type="Proteomes" id="UP000014071"/>
    </source>
</evidence>
<dbReference type="SUPFAM" id="SSF57959">
    <property type="entry name" value="Leucine zipper domain"/>
    <property type="match status" value="1"/>
</dbReference>
<keyword evidence="3" id="KW-1185">Reference proteome</keyword>
<protein>
    <recommendedName>
        <fullName evidence="4">BZIP domain-containing protein</fullName>
    </recommendedName>
</protein>
<proteinExistence type="predicted"/>
<dbReference type="EMBL" id="DF238775">
    <property type="protein sequence ID" value="GAC93313.1"/>
    <property type="molecule type" value="Genomic_DNA"/>
</dbReference>
<dbReference type="GeneID" id="24106179"/>
<evidence type="ECO:0000313" key="2">
    <source>
        <dbReference type="EMBL" id="GAC93313.1"/>
    </source>
</evidence>
<gene>
    <name evidence="2" type="ORF">PHSY_000878</name>
</gene>
<dbReference type="STRING" id="1305764.R9NXC3"/>
<dbReference type="Gene3D" id="1.20.5.170">
    <property type="match status" value="1"/>
</dbReference>
<dbReference type="eggNOG" id="ENOG502SCYA">
    <property type="taxonomic scope" value="Eukaryota"/>
</dbReference>
<evidence type="ECO:0008006" key="4">
    <source>
        <dbReference type="Google" id="ProtNLM"/>
    </source>
</evidence>